<reference evidence="2" key="1">
    <citation type="journal article" date="2022" name="Plant J.">
        <title>Strategies of tolerance reflected in two North American maple genomes.</title>
        <authorList>
            <person name="McEvoy S.L."/>
            <person name="Sezen U.U."/>
            <person name="Trouern-Trend A."/>
            <person name="McMahon S.M."/>
            <person name="Schaberg P.G."/>
            <person name="Yang J."/>
            <person name="Wegrzyn J.L."/>
            <person name="Swenson N.G."/>
        </authorList>
    </citation>
    <scope>NUCLEOTIDE SEQUENCE</scope>
    <source>
        <strain evidence="2">NS2018</strain>
    </source>
</reference>
<name>A0AA39RSH5_ACESA</name>
<reference evidence="2" key="2">
    <citation type="submission" date="2023-06" db="EMBL/GenBank/DDBJ databases">
        <authorList>
            <person name="Swenson N.G."/>
            <person name="Wegrzyn J.L."/>
            <person name="Mcevoy S.L."/>
        </authorList>
    </citation>
    <scope>NUCLEOTIDE SEQUENCE</scope>
    <source>
        <strain evidence="2">NS2018</strain>
        <tissue evidence="2">Leaf</tissue>
    </source>
</reference>
<feature type="domain" description="Reverse transcriptase Ty1/copia-type" evidence="1">
    <location>
        <begin position="20"/>
        <end position="82"/>
    </location>
</feature>
<sequence length="105" mass="11704">MADPKWLSAMKDEYHALQKNHTWSLVLAHDNMNIVGSKWVFRTKFNPDGSILKHKACLVAKGFHETAGLDFFDTYSPVVGYDGAGRQVYYTTVAPPAHGGMVGQY</sequence>
<accession>A0AA39RSH5</accession>
<dbReference type="Pfam" id="PF07727">
    <property type="entry name" value="RVT_2"/>
    <property type="match status" value="1"/>
</dbReference>
<organism evidence="2 3">
    <name type="scientific">Acer saccharum</name>
    <name type="common">Sugar maple</name>
    <dbReference type="NCBI Taxonomy" id="4024"/>
    <lineage>
        <taxon>Eukaryota</taxon>
        <taxon>Viridiplantae</taxon>
        <taxon>Streptophyta</taxon>
        <taxon>Embryophyta</taxon>
        <taxon>Tracheophyta</taxon>
        <taxon>Spermatophyta</taxon>
        <taxon>Magnoliopsida</taxon>
        <taxon>eudicotyledons</taxon>
        <taxon>Gunneridae</taxon>
        <taxon>Pentapetalae</taxon>
        <taxon>rosids</taxon>
        <taxon>malvids</taxon>
        <taxon>Sapindales</taxon>
        <taxon>Sapindaceae</taxon>
        <taxon>Hippocastanoideae</taxon>
        <taxon>Acereae</taxon>
        <taxon>Acer</taxon>
    </lineage>
</organism>
<evidence type="ECO:0000313" key="3">
    <source>
        <dbReference type="Proteomes" id="UP001168877"/>
    </source>
</evidence>
<comment type="caution">
    <text evidence="2">The sequence shown here is derived from an EMBL/GenBank/DDBJ whole genome shotgun (WGS) entry which is preliminary data.</text>
</comment>
<evidence type="ECO:0000313" key="2">
    <source>
        <dbReference type="EMBL" id="KAK0579006.1"/>
    </source>
</evidence>
<dbReference type="EMBL" id="JAUESC010000385">
    <property type="protein sequence ID" value="KAK0579006.1"/>
    <property type="molecule type" value="Genomic_DNA"/>
</dbReference>
<gene>
    <name evidence="2" type="ORF">LWI29_019584</name>
</gene>
<dbReference type="InterPro" id="IPR013103">
    <property type="entry name" value="RVT_2"/>
</dbReference>
<proteinExistence type="predicted"/>
<dbReference type="Proteomes" id="UP001168877">
    <property type="component" value="Unassembled WGS sequence"/>
</dbReference>
<evidence type="ECO:0000259" key="1">
    <source>
        <dbReference type="Pfam" id="PF07727"/>
    </source>
</evidence>
<keyword evidence="3" id="KW-1185">Reference proteome</keyword>
<dbReference type="AlphaFoldDB" id="A0AA39RSH5"/>
<protein>
    <recommendedName>
        <fullName evidence="1">Reverse transcriptase Ty1/copia-type domain-containing protein</fullName>
    </recommendedName>
</protein>